<gene>
    <name evidence="2" type="ORF">MEDL_50878</name>
</gene>
<dbReference type="Proteomes" id="UP000683360">
    <property type="component" value="Unassembled WGS sequence"/>
</dbReference>
<dbReference type="AlphaFoldDB" id="A0A8S3TXW6"/>
<evidence type="ECO:0000256" key="1">
    <source>
        <dbReference type="SAM" id="Phobius"/>
    </source>
</evidence>
<dbReference type="EMBL" id="CAJPWZ010002442">
    <property type="protein sequence ID" value="CAG2238477.1"/>
    <property type="molecule type" value="Genomic_DNA"/>
</dbReference>
<keyword evidence="3" id="KW-1185">Reference proteome</keyword>
<keyword evidence="1" id="KW-1133">Transmembrane helix</keyword>
<sequence>MSANRTESLDFYDYLCRKIGSEKEVKGRRLTFLAIDNFNEGQMSSGSKSEGLDLKGSDIDVMFVDFRLKVYEFETEADKSHKSVLFMDTEDTHPCFTRLYLQLCRAIFLCHLARAHHFYTSPYNQYKENNKQQYYKYTSDLSHLVIGVYSDAVVGWLMLASFFYVKKNYFTALDIIHYALSKLTDEKCDNLFSDQIQNKLIFSPKQESAIEMMKNQKLISTLKALTITQVQFESDSQIIPKRTISRYNWTIGSEKEVKGRRLIVKAVDTYNCQSQEISSGSKSEGMDLKGSDLDIMIIDPTFKVFEFETEAVQGQRVVLLMDTSDTQRCFTYLHLYTNYNRLEKSIRKVLE</sequence>
<reference evidence="2" key="1">
    <citation type="submission" date="2021-03" db="EMBL/GenBank/DDBJ databases">
        <authorList>
            <person name="Bekaert M."/>
        </authorList>
    </citation>
    <scope>NUCLEOTIDE SEQUENCE</scope>
</reference>
<accession>A0A8S3TXW6</accession>
<comment type="caution">
    <text evidence="2">The sequence shown here is derived from an EMBL/GenBank/DDBJ whole genome shotgun (WGS) entry which is preliminary data.</text>
</comment>
<evidence type="ECO:0000313" key="2">
    <source>
        <dbReference type="EMBL" id="CAG2238477.1"/>
    </source>
</evidence>
<keyword evidence="1" id="KW-0472">Membrane</keyword>
<feature type="transmembrane region" description="Helical" evidence="1">
    <location>
        <begin position="141"/>
        <end position="165"/>
    </location>
</feature>
<name>A0A8S3TXW6_MYTED</name>
<evidence type="ECO:0000313" key="3">
    <source>
        <dbReference type="Proteomes" id="UP000683360"/>
    </source>
</evidence>
<proteinExistence type="predicted"/>
<keyword evidence="1" id="KW-0812">Transmembrane</keyword>
<protein>
    <submittedName>
        <fullName evidence="2">Uncharacterized protein</fullName>
    </submittedName>
</protein>
<organism evidence="2 3">
    <name type="scientific">Mytilus edulis</name>
    <name type="common">Blue mussel</name>
    <dbReference type="NCBI Taxonomy" id="6550"/>
    <lineage>
        <taxon>Eukaryota</taxon>
        <taxon>Metazoa</taxon>
        <taxon>Spiralia</taxon>
        <taxon>Lophotrochozoa</taxon>
        <taxon>Mollusca</taxon>
        <taxon>Bivalvia</taxon>
        <taxon>Autobranchia</taxon>
        <taxon>Pteriomorphia</taxon>
        <taxon>Mytilida</taxon>
        <taxon>Mytiloidea</taxon>
        <taxon>Mytilidae</taxon>
        <taxon>Mytilinae</taxon>
        <taxon>Mytilus</taxon>
    </lineage>
</organism>